<accession>A0A410WXV2</accession>
<dbReference type="InterPro" id="IPR043128">
    <property type="entry name" value="Rev_trsase/Diguanyl_cyclase"/>
</dbReference>
<protein>
    <submittedName>
        <fullName evidence="9">Diguanylate cyclase</fullName>
        <ecNumber evidence="9">2.7.7.65</ecNumber>
    </submittedName>
    <submittedName>
        <fullName evidence="10">PAS domain S-box protein</fullName>
    </submittedName>
</protein>
<evidence type="ECO:0000256" key="5">
    <source>
        <dbReference type="SAM" id="Coils"/>
    </source>
</evidence>
<keyword evidence="9" id="KW-0808">Transferase</keyword>
<evidence type="ECO:0000259" key="8">
    <source>
        <dbReference type="PROSITE" id="PS50887"/>
    </source>
</evidence>
<evidence type="ECO:0000313" key="11">
    <source>
        <dbReference type="Proteomes" id="UP000288943"/>
    </source>
</evidence>
<dbReference type="SMART" id="SM00267">
    <property type="entry name" value="GGDEF"/>
    <property type="match status" value="1"/>
</dbReference>
<evidence type="ECO:0000256" key="4">
    <source>
        <dbReference type="ARBA" id="ARBA00023170"/>
    </source>
</evidence>
<dbReference type="SUPFAM" id="SSF55073">
    <property type="entry name" value="Nucleotide cyclase"/>
    <property type="match status" value="1"/>
</dbReference>
<keyword evidence="12" id="KW-1185">Reference proteome</keyword>
<gene>
    <name evidence="9" type="ORF">M5X16_21340</name>
    <name evidence="10" type="ORF">PC41400_15900</name>
</gene>
<dbReference type="GO" id="GO:0005886">
    <property type="term" value="C:plasma membrane"/>
    <property type="evidence" value="ECO:0007669"/>
    <property type="project" value="TreeGrafter"/>
</dbReference>
<dbReference type="CDD" id="cd00130">
    <property type="entry name" value="PAS"/>
    <property type="match status" value="1"/>
</dbReference>
<dbReference type="GO" id="GO:1902201">
    <property type="term" value="P:negative regulation of bacterial-type flagellum-dependent cell motility"/>
    <property type="evidence" value="ECO:0007669"/>
    <property type="project" value="TreeGrafter"/>
</dbReference>
<dbReference type="Pfam" id="PF01590">
    <property type="entry name" value="GAF"/>
    <property type="match status" value="1"/>
</dbReference>
<proteinExistence type="predicted"/>
<dbReference type="Gene3D" id="3.30.450.270">
    <property type="match status" value="1"/>
</dbReference>
<evidence type="ECO:0000259" key="7">
    <source>
        <dbReference type="PROSITE" id="PS50112"/>
    </source>
</evidence>
<dbReference type="InterPro" id="IPR029787">
    <property type="entry name" value="Nucleotide_cyclase"/>
</dbReference>
<name>A0A410WXV2_9BACL</name>
<dbReference type="GO" id="GO:0052621">
    <property type="term" value="F:diguanylate cyclase activity"/>
    <property type="evidence" value="ECO:0007669"/>
    <property type="project" value="UniProtKB-EC"/>
</dbReference>
<keyword evidence="3" id="KW-0157">Chromophore</keyword>
<dbReference type="Pfam" id="PF00360">
    <property type="entry name" value="PHY"/>
    <property type="match status" value="1"/>
</dbReference>
<dbReference type="InterPro" id="IPR013515">
    <property type="entry name" value="Phytochrome_cen-reg"/>
</dbReference>
<feature type="domain" description="GGDEF" evidence="8">
    <location>
        <begin position="714"/>
        <end position="850"/>
    </location>
</feature>
<dbReference type="KEGG" id="pchi:PC41400_15900"/>
<dbReference type="Gene3D" id="3.30.450.40">
    <property type="match status" value="1"/>
</dbReference>
<dbReference type="NCBIfam" id="TIGR00229">
    <property type="entry name" value="sensory_box"/>
    <property type="match status" value="1"/>
</dbReference>
<dbReference type="SUPFAM" id="SSF55785">
    <property type="entry name" value="PYP-like sensor domain (PAS domain)"/>
    <property type="match status" value="2"/>
</dbReference>
<dbReference type="AlphaFoldDB" id="A0A410WXV2"/>
<dbReference type="InterPro" id="IPR043150">
    <property type="entry name" value="Phytochrome_PHY_sf"/>
</dbReference>
<dbReference type="PROSITE" id="PS50112">
    <property type="entry name" value="PAS"/>
    <property type="match status" value="1"/>
</dbReference>
<dbReference type="Gene3D" id="3.30.450.20">
    <property type="entry name" value="PAS domain"/>
    <property type="match status" value="2"/>
</dbReference>
<dbReference type="Proteomes" id="UP000288943">
    <property type="component" value="Chromosome"/>
</dbReference>
<evidence type="ECO:0000313" key="12">
    <source>
        <dbReference type="Proteomes" id="UP001527202"/>
    </source>
</evidence>
<feature type="coiled-coil region" evidence="5">
    <location>
        <begin position="522"/>
        <end position="556"/>
    </location>
</feature>
<dbReference type="RefSeq" id="WP_042225836.1">
    <property type="nucleotide sequence ID" value="NZ_CP026520.1"/>
</dbReference>
<dbReference type="InterPro" id="IPR013654">
    <property type="entry name" value="PAS_2"/>
</dbReference>
<dbReference type="InterPro" id="IPR000160">
    <property type="entry name" value="GGDEF_dom"/>
</dbReference>
<reference evidence="9 12" key="2">
    <citation type="submission" date="2022-05" db="EMBL/GenBank/DDBJ databases">
        <title>Genome Sequencing of Bee-Associated Microbes.</title>
        <authorList>
            <person name="Dunlap C."/>
        </authorList>
    </citation>
    <scope>NUCLEOTIDE SEQUENCE [LARGE SCALE GENOMIC DNA]</scope>
    <source>
        <strain evidence="9 12">NRRL B-23120</strain>
    </source>
</reference>
<keyword evidence="4" id="KW-0675">Receptor</keyword>
<keyword evidence="5" id="KW-0175">Coiled coil</keyword>
<feature type="domain" description="PAS" evidence="7">
    <location>
        <begin position="553"/>
        <end position="607"/>
    </location>
</feature>
<dbReference type="Gene3D" id="3.30.70.270">
    <property type="match status" value="1"/>
</dbReference>
<dbReference type="OrthoDB" id="9766459at2"/>
<dbReference type="InterPro" id="IPR029016">
    <property type="entry name" value="GAF-like_dom_sf"/>
</dbReference>
<reference evidence="10 11" key="1">
    <citation type="submission" date="2018-01" db="EMBL/GenBank/DDBJ databases">
        <title>The whole genome sequencing and assembly of Paenibacillus chitinolyticus KCCM 41400 strain.</title>
        <authorList>
            <person name="Kim J.-Y."/>
            <person name="Park M.-K."/>
            <person name="Lee Y.-J."/>
            <person name="Yi H."/>
            <person name="Bahn Y.-S."/>
            <person name="Kim J.F."/>
            <person name="Lee D.-W."/>
        </authorList>
    </citation>
    <scope>NUCLEOTIDE SEQUENCE [LARGE SCALE GENOMIC DNA]</scope>
    <source>
        <strain evidence="10 11">KCCM 41400</strain>
    </source>
</reference>
<dbReference type="InterPro" id="IPR000014">
    <property type="entry name" value="PAS"/>
</dbReference>
<dbReference type="EC" id="2.7.7.65" evidence="9"/>
<dbReference type="PROSITE" id="PS50046">
    <property type="entry name" value="PHYTOCHROME_2"/>
    <property type="match status" value="1"/>
</dbReference>
<dbReference type="SUPFAM" id="SSF55781">
    <property type="entry name" value="GAF domain-like"/>
    <property type="match status" value="2"/>
</dbReference>
<dbReference type="PANTHER" id="PTHR45138:SF9">
    <property type="entry name" value="DIGUANYLATE CYCLASE DGCM-RELATED"/>
    <property type="match status" value="1"/>
</dbReference>
<dbReference type="NCBIfam" id="TIGR00254">
    <property type="entry name" value="GGDEF"/>
    <property type="match status" value="1"/>
</dbReference>
<dbReference type="Pfam" id="PF13188">
    <property type="entry name" value="PAS_8"/>
    <property type="match status" value="1"/>
</dbReference>
<evidence type="ECO:0000256" key="1">
    <source>
        <dbReference type="ARBA" id="ARBA00022543"/>
    </source>
</evidence>
<dbReference type="PROSITE" id="PS50887">
    <property type="entry name" value="GGDEF"/>
    <property type="match status" value="1"/>
</dbReference>
<dbReference type="Proteomes" id="UP001527202">
    <property type="component" value="Unassembled WGS sequence"/>
</dbReference>
<keyword evidence="1" id="KW-0600">Photoreceptor protein</keyword>
<dbReference type="Pfam" id="PF00990">
    <property type="entry name" value="GGDEF"/>
    <property type="match status" value="1"/>
</dbReference>
<sequence>MTDRSKAKDPEVLNRTLLTEGNFASPNEEIDLTNCDKEPIHIPGLIQPHGVLLAVTNTTEQPLIVQCSRNVDLMLGRTTEELLGRPLEDVVGKAQLAAMQEELGSRTFDPSKLHYMNISIEVGGDPVSFYGIMHESEDLLILELEPASDKEEPVFQDYEWIQTFFCKMKRTGNRVEASQMAAEQIKEMLGYDRVMVYEFDEEWNGKVIAEAKEEGLEPFLGHHYPASDIPKQARELYLRNWLRMIVDVYYKPVEIVPTLHPATGRPLNLSLSVLRSVSPLHIEYLQNMGVGATTTISLIHDNKLWGLVTCHHYTPKYITHRVRNLCNFLGFFFSSELYQRQQLDDYQTEIELKTMANRISNIFIGNTSANRVMEQLKLEEKSLLQVMNASGVAVCYKDKLAIFGSAPEKEQIRELAFWMSRQADDYEYHTSRLSQEHPPAAAYKKTASGALYLALSPDGKDYVIWFRPEVVQVVNWAGDPSKAVLRENDGVRLSPRKSFEKWRQVVESSSLPWKIQELRQLSDLKSIMLKQTENQMRQAEEQAQQNSRILKENEKRYLQLMELSPVAFFTITDNRVVYCNEQGAELFEAANPEELIGKAVANFVHPEFLPVLQRKMAELDANALSLFSMSGRYVTVAGGDRQLEITMASVVYDGKPSLFAIARRREEGEKEVFSEVSNQLQTFINTDSLTEMPNRRFFDENLEKEWKRAAGAGSPVSLILMDIDHFKAYNALYGYQGGDTCLQWMSDILVAIGKPNEAVIARYGGGTFVLRLEAAIEKAVDLAEQIRLGVLSMKIPQTHSDSGDYLTVSLGVSSAYPEPGSGPDDLVYAAERALQKAKNEGRNRVSVIRPV</sequence>
<dbReference type="InterPro" id="IPR035965">
    <property type="entry name" value="PAS-like_dom_sf"/>
</dbReference>
<keyword evidence="2" id="KW-0716">Sensory transduction</keyword>
<evidence type="ECO:0000313" key="10">
    <source>
        <dbReference type="EMBL" id="QAV19081.1"/>
    </source>
</evidence>
<dbReference type="CDD" id="cd01949">
    <property type="entry name" value="GGDEF"/>
    <property type="match status" value="1"/>
</dbReference>
<dbReference type="GO" id="GO:0009584">
    <property type="term" value="P:detection of visible light"/>
    <property type="evidence" value="ECO:0007669"/>
    <property type="project" value="InterPro"/>
</dbReference>
<dbReference type="GO" id="GO:0009881">
    <property type="term" value="F:photoreceptor activity"/>
    <property type="evidence" value="ECO:0007669"/>
    <property type="project" value="UniProtKB-KW"/>
</dbReference>
<dbReference type="PRINTS" id="PR01033">
    <property type="entry name" value="PHYTOCHROME"/>
</dbReference>
<keyword evidence="9" id="KW-0548">Nucleotidyltransferase</keyword>
<dbReference type="GO" id="GO:0006355">
    <property type="term" value="P:regulation of DNA-templated transcription"/>
    <property type="evidence" value="ECO:0007669"/>
    <property type="project" value="InterPro"/>
</dbReference>
<evidence type="ECO:0000256" key="2">
    <source>
        <dbReference type="ARBA" id="ARBA00022606"/>
    </source>
</evidence>
<dbReference type="GO" id="GO:0043709">
    <property type="term" value="P:cell adhesion involved in single-species biofilm formation"/>
    <property type="evidence" value="ECO:0007669"/>
    <property type="project" value="TreeGrafter"/>
</dbReference>
<dbReference type="InterPro" id="IPR001294">
    <property type="entry name" value="Phytochrome"/>
</dbReference>
<dbReference type="InterPro" id="IPR003018">
    <property type="entry name" value="GAF"/>
</dbReference>
<dbReference type="SMART" id="SM00091">
    <property type="entry name" value="PAS"/>
    <property type="match status" value="2"/>
</dbReference>
<dbReference type="PANTHER" id="PTHR45138">
    <property type="entry name" value="REGULATORY COMPONENTS OF SENSORY TRANSDUCTION SYSTEM"/>
    <property type="match status" value="1"/>
</dbReference>
<dbReference type="GeneID" id="95376294"/>
<evidence type="ECO:0000256" key="3">
    <source>
        <dbReference type="ARBA" id="ARBA00022991"/>
    </source>
</evidence>
<dbReference type="InterPro" id="IPR050469">
    <property type="entry name" value="Diguanylate_Cyclase"/>
</dbReference>
<evidence type="ECO:0000313" key="9">
    <source>
        <dbReference type="EMBL" id="MCY9598296.1"/>
    </source>
</evidence>
<dbReference type="EMBL" id="CP026520">
    <property type="protein sequence ID" value="QAV19081.1"/>
    <property type="molecule type" value="Genomic_DNA"/>
</dbReference>
<dbReference type="EMBL" id="JAMDMJ010000029">
    <property type="protein sequence ID" value="MCY9598296.1"/>
    <property type="molecule type" value="Genomic_DNA"/>
</dbReference>
<evidence type="ECO:0000259" key="6">
    <source>
        <dbReference type="PROSITE" id="PS50046"/>
    </source>
</evidence>
<dbReference type="Pfam" id="PF08446">
    <property type="entry name" value="PAS_2"/>
    <property type="match status" value="1"/>
</dbReference>
<organism evidence="10 11">
    <name type="scientific">Paenibacillus chitinolyticus</name>
    <dbReference type="NCBI Taxonomy" id="79263"/>
    <lineage>
        <taxon>Bacteria</taxon>
        <taxon>Bacillati</taxon>
        <taxon>Bacillota</taxon>
        <taxon>Bacilli</taxon>
        <taxon>Bacillales</taxon>
        <taxon>Paenibacillaceae</taxon>
        <taxon>Paenibacillus</taxon>
    </lineage>
</organism>
<dbReference type="InterPro" id="IPR016132">
    <property type="entry name" value="Phyto_chromo_attachment"/>
</dbReference>
<feature type="domain" description="Phytochrome chromophore attachment site" evidence="6">
    <location>
        <begin position="173"/>
        <end position="331"/>
    </location>
</feature>